<dbReference type="Pfam" id="PF06240">
    <property type="entry name" value="COXG"/>
    <property type="match status" value="1"/>
</dbReference>
<dbReference type="Gene3D" id="3.30.530.20">
    <property type="match status" value="1"/>
</dbReference>
<protein>
    <submittedName>
        <fullName evidence="2">SRPBCC family protein</fullName>
    </submittedName>
</protein>
<evidence type="ECO:0000313" key="3">
    <source>
        <dbReference type="Proteomes" id="UP001141259"/>
    </source>
</evidence>
<keyword evidence="1" id="KW-0472">Membrane</keyword>
<dbReference type="Proteomes" id="UP001141259">
    <property type="component" value="Unassembled WGS sequence"/>
</dbReference>
<proteinExistence type="predicted"/>
<evidence type="ECO:0000256" key="1">
    <source>
        <dbReference type="SAM" id="Phobius"/>
    </source>
</evidence>
<accession>A0A9X3AFL8</accession>
<dbReference type="InterPro" id="IPR010419">
    <property type="entry name" value="CO_DH_gsu"/>
</dbReference>
<dbReference type="RefSeq" id="WP_259624395.1">
    <property type="nucleotide sequence ID" value="NZ_JANYMP010000008.1"/>
</dbReference>
<dbReference type="PANTHER" id="PTHR38588:SF1">
    <property type="entry name" value="BLL0334 PROTEIN"/>
    <property type="match status" value="1"/>
</dbReference>
<dbReference type="AlphaFoldDB" id="A0A9X3AFL8"/>
<keyword evidence="3" id="KW-1185">Reference proteome</keyword>
<keyword evidence="1" id="KW-0812">Transmembrane</keyword>
<dbReference type="PANTHER" id="PTHR38588">
    <property type="entry name" value="BLL0334 PROTEIN"/>
    <property type="match status" value="1"/>
</dbReference>
<dbReference type="EMBL" id="JANYMP010000008">
    <property type="protein sequence ID" value="MCS7478892.1"/>
    <property type="molecule type" value="Genomic_DNA"/>
</dbReference>
<dbReference type="InterPro" id="IPR023393">
    <property type="entry name" value="START-like_dom_sf"/>
</dbReference>
<dbReference type="SUPFAM" id="SSF55961">
    <property type="entry name" value="Bet v1-like"/>
    <property type="match status" value="1"/>
</dbReference>
<organism evidence="2 3">
    <name type="scientific">Umezawaea endophytica</name>
    <dbReference type="NCBI Taxonomy" id="1654476"/>
    <lineage>
        <taxon>Bacteria</taxon>
        <taxon>Bacillati</taxon>
        <taxon>Actinomycetota</taxon>
        <taxon>Actinomycetes</taxon>
        <taxon>Pseudonocardiales</taxon>
        <taxon>Pseudonocardiaceae</taxon>
        <taxon>Umezawaea</taxon>
    </lineage>
</organism>
<reference evidence="2" key="1">
    <citation type="submission" date="2022-08" db="EMBL/GenBank/DDBJ databases">
        <authorList>
            <person name="Tistechok S."/>
            <person name="Samborskyy M."/>
            <person name="Roman I."/>
        </authorList>
    </citation>
    <scope>NUCLEOTIDE SEQUENCE</scope>
    <source>
        <strain evidence="2">DSM 103496</strain>
    </source>
</reference>
<dbReference type="CDD" id="cd07823">
    <property type="entry name" value="SRPBCC_5"/>
    <property type="match status" value="1"/>
</dbReference>
<gene>
    <name evidence="2" type="ORF">NZH93_18690</name>
</gene>
<name>A0A9X3AFL8_9PSEU</name>
<feature type="transmembrane region" description="Helical" evidence="1">
    <location>
        <begin position="198"/>
        <end position="215"/>
    </location>
</feature>
<sequence>MRLEHEFTVPAPVETVWAALLDPERVAPCMPGATLTEVDGPRFTGTVKVKLGPITLMYKGSGEFLETDEKTRTAVIKASGKDVRGNGTASATVTAVLTEADGGTRADVVTDLSITGRPAQFGRGLIAEVGGKIIDQFATCLASRLGSEEAGGDDTDTDDAPEGIDVTQQHLRAVPDQAEEAEAIDLLGTAGVPVLKRALPLALGLVVLVLVISRLRRHR</sequence>
<comment type="caution">
    <text evidence="2">The sequence shown here is derived from an EMBL/GenBank/DDBJ whole genome shotgun (WGS) entry which is preliminary data.</text>
</comment>
<evidence type="ECO:0000313" key="2">
    <source>
        <dbReference type="EMBL" id="MCS7478892.1"/>
    </source>
</evidence>
<keyword evidence="1" id="KW-1133">Transmembrane helix</keyword>